<evidence type="ECO:0000256" key="1">
    <source>
        <dbReference type="SAM" id="MobiDB-lite"/>
    </source>
</evidence>
<organism evidence="2 3">
    <name type="scientific">Tetrapyrgos nigripes</name>
    <dbReference type="NCBI Taxonomy" id="182062"/>
    <lineage>
        <taxon>Eukaryota</taxon>
        <taxon>Fungi</taxon>
        <taxon>Dikarya</taxon>
        <taxon>Basidiomycota</taxon>
        <taxon>Agaricomycotina</taxon>
        <taxon>Agaricomycetes</taxon>
        <taxon>Agaricomycetidae</taxon>
        <taxon>Agaricales</taxon>
        <taxon>Marasmiineae</taxon>
        <taxon>Marasmiaceae</taxon>
        <taxon>Tetrapyrgos</taxon>
    </lineage>
</organism>
<comment type="caution">
    <text evidence="2">The sequence shown here is derived from an EMBL/GenBank/DDBJ whole genome shotgun (WGS) entry which is preliminary data.</text>
</comment>
<dbReference type="AlphaFoldDB" id="A0A8H5LV98"/>
<feature type="region of interest" description="Disordered" evidence="1">
    <location>
        <begin position="20"/>
        <end position="111"/>
    </location>
</feature>
<feature type="compositionally biased region" description="Low complexity" evidence="1">
    <location>
        <begin position="292"/>
        <end position="323"/>
    </location>
</feature>
<sequence>MARRLKLSRQQLLEHLKILDSLPPPLPASLPPSPPASPPSFLGKRKQDVVEDSDRVKRHRSSQPLPPPLSLEPAEDGEVSESPQTPSPPPPSALPVRRPKHGTYPTSHHDSLYNKYHQEGRELKFSGDARFWSTFPRTAKDYRPLADPPPTDSPYHKNGIQIAKLELLDALIRFTFAMWNKEYSRGICYFESWDSSMAYIDWCKSKWVTDDSTSEAEKAFRGLIDMIRAFILIRKAVFYNRHHLKPQAAKMFESVKESIATAIDSSDPSNALLAAKSRTPPMLPSPANSIGATNSANSTPTGSGSTPSTSTDDPSSTPSVPVDAVPAMKIGPAIPRELLPPNKLSDNRPIPPHVVAAANSVSLSVKPQLIHTLHSHSQNFAQAAHLISSAENVLNLPIIARHFPRTFARMIYTSLSPNEEYEPDFEDEEGELFWPTQCASGDGLGWVCLLGQAMIKEYGKPYGYVGHAGIIKKPQAERQRPRPLTGR</sequence>
<feature type="region of interest" description="Disordered" evidence="1">
    <location>
        <begin position="276"/>
        <end position="323"/>
    </location>
</feature>
<evidence type="ECO:0000313" key="3">
    <source>
        <dbReference type="Proteomes" id="UP000559256"/>
    </source>
</evidence>
<dbReference type="Proteomes" id="UP000559256">
    <property type="component" value="Unassembled WGS sequence"/>
</dbReference>
<proteinExistence type="predicted"/>
<dbReference type="OrthoDB" id="3238644at2759"/>
<dbReference type="EMBL" id="JAACJM010000010">
    <property type="protein sequence ID" value="KAF5370808.1"/>
    <property type="molecule type" value="Genomic_DNA"/>
</dbReference>
<reference evidence="2 3" key="1">
    <citation type="journal article" date="2020" name="ISME J.">
        <title>Uncovering the hidden diversity of litter-decomposition mechanisms in mushroom-forming fungi.</title>
        <authorList>
            <person name="Floudas D."/>
            <person name="Bentzer J."/>
            <person name="Ahren D."/>
            <person name="Johansson T."/>
            <person name="Persson P."/>
            <person name="Tunlid A."/>
        </authorList>
    </citation>
    <scope>NUCLEOTIDE SEQUENCE [LARGE SCALE GENOMIC DNA]</scope>
    <source>
        <strain evidence="2 3">CBS 291.85</strain>
    </source>
</reference>
<name>A0A8H5LV98_9AGAR</name>
<keyword evidence="3" id="KW-1185">Reference proteome</keyword>
<evidence type="ECO:0000313" key="2">
    <source>
        <dbReference type="EMBL" id="KAF5370808.1"/>
    </source>
</evidence>
<feature type="compositionally biased region" description="Basic and acidic residues" evidence="1">
    <location>
        <begin position="45"/>
        <end position="55"/>
    </location>
</feature>
<feature type="compositionally biased region" description="Pro residues" evidence="1">
    <location>
        <begin position="22"/>
        <end position="38"/>
    </location>
</feature>
<accession>A0A8H5LV98</accession>
<gene>
    <name evidence="2" type="ORF">D9758_001965</name>
</gene>
<protein>
    <submittedName>
        <fullName evidence="2">Uncharacterized protein</fullName>
    </submittedName>
</protein>